<evidence type="ECO:0000256" key="2">
    <source>
        <dbReference type="ARBA" id="ARBA00005587"/>
    </source>
</evidence>
<dbReference type="PANTHER" id="PTHR31123:SF4">
    <property type="entry name" value="PROTEIN ALCS"/>
    <property type="match status" value="1"/>
</dbReference>
<comment type="subcellular location">
    <subcellularLocation>
        <location evidence="1">Membrane</location>
        <topology evidence="1">Multi-pass membrane protein</topology>
    </subcellularLocation>
</comment>
<dbReference type="AlphaFoldDB" id="A0A9P4JDW0"/>
<proteinExistence type="inferred from homology"/>
<evidence type="ECO:0000256" key="6">
    <source>
        <dbReference type="SAM" id="Phobius"/>
    </source>
</evidence>
<accession>A0A9P4JDW0</accession>
<comment type="caution">
    <text evidence="7">The sequence shown here is derived from an EMBL/GenBank/DDBJ whole genome shotgun (WGS) entry which is preliminary data.</text>
</comment>
<evidence type="ECO:0000313" key="7">
    <source>
        <dbReference type="EMBL" id="KAF2196031.1"/>
    </source>
</evidence>
<feature type="transmembrane region" description="Helical" evidence="6">
    <location>
        <begin position="169"/>
        <end position="189"/>
    </location>
</feature>
<feature type="transmembrane region" description="Helical" evidence="6">
    <location>
        <begin position="230"/>
        <end position="252"/>
    </location>
</feature>
<evidence type="ECO:0000256" key="3">
    <source>
        <dbReference type="ARBA" id="ARBA00022692"/>
    </source>
</evidence>
<comment type="similarity">
    <text evidence="2">Belongs to the acetate uptake transporter (AceTr) (TC 2.A.96) family.</text>
</comment>
<feature type="transmembrane region" description="Helical" evidence="6">
    <location>
        <begin position="196"/>
        <end position="218"/>
    </location>
</feature>
<dbReference type="PANTHER" id="PTHR31123">
    <property type="entry name" value="ACCUMULATION OF DYADS PROTEIN 2-RELATED"/>
    <property type="match status" value="1"/>
</dbReference>
<keyword evidence="5 6" id="KW-0472">Membrane</keyword>
<organism evidence="7 8">
    <name type="scientific">Delitschia confertaspora ATCC 74209</name>
    <dbReference type="NCBI Taxonomy" id="1513339"/>
    <lineage>
        <taxon>Eukaryota</taxon>
        <taxon>Fungi</taxon>
        <taxon>Dikarya</taxon>
        <taxon>Ascomycota</taxon>
        <taxon>Pezizomycotina</taxon>
        <taxon>Dothideomycetes</taxon>
        <taxon>Pleosporomycetidae</taxon>
        <taxon>Pleosporales</taxon>
        <taxon>Delitschiaceae</taxon>
        <taxon>Delitschia</taxon>
    </lineage>
</organism>
<name>A0A9P4JDW0_9PLEO</name>
<dbReference type="InterPro" id="IPR000791">
    <property type="entry name" value="Gpr1/Fun34/SatP-like"/>
</dbReference>
<dbReference type="OrthoDB" id="3648309at2759"/>
<evidence type="ECO:0000256" key="5">
    <source>
        <dbReference type="ARBA" id="ARBA00023136"/>
    </source>
</evidence>
<evidence type="ECO:0008006" key="9">
    <source>
        <dbReference type="Google" id="ProtNLM"/>
    </source>
</evidence>
<keyword evidence="8" id="KW-1185">Reference proteome</keyword>
<keyword evidence="4 6" id="KW-1133">Transmembrane helix</keyword>
<feature type="transmembrane region" description="Helical" evidence="6">
    <location>
        <begin position="129"/>
        <end position="149"/>
    </location>
</feature>
<protein>
    <recommendedName>
        <fullName evidence="9">GPR1/FUN34/YaaH family protein</fullName>
    </recommendedName>
</protein>
<dbReference type="InterPro" id="IPR051633">
    <property type="entry name" value="AceTr"/>
</dbReference>
<dbReference type="GO" id="GO:0015123">
    <property type="term" value="F:acetate transmembrane transporter activity"/>
    <property type="evidence" value="ECO:0007669"/>
    <property type="project" value="TreeGrafter"/>
</dbReference>
<gene>
    <name evidence="7" type="ORF">GQ43DRAFT_281485</name>
</gene>
<feature type="transmembrane region" description="Helical" evidence="6">
    <location>
        <begin position="65"/>
        <end position="84"/>
    </location>
</feature>
<evidence type="ECO:0000256" key="4">
    <source>
        <dbReference type="ARBA" id="ARBA00022989"/>
    </source>
</evidence>
<evidence type="ECO:0000313" key="8">
    <source>
        <dbReference type="Proteomes" id="UP000799536"/>
    </source>
</evidence>
<evidence type="ECO:0000256" key="1">
    <source>
        <dbReference type="ARBA" id="ARBA00004141"/>
    </source>
</evidence>
<sequence>MTHTILWKKTSATKMTHKHLDANHDSNDALHRMRTAGSISISPELFEKLYLNPQSRVKGDLRKKFANPTPVGLTGFLVCVTPLAIELMGWRGAGGNGAATIGSYFWFGGLLMILGMIGEWVIGNTFSMVVFGTFGSFWLSWGATLQPFYNAAGAFATEQDPTGTNATMFKSSIAFWHLTLSFVCLIFLVCSLRTNIVFVGIFLFLVPNFACLAASGWVESAVTASHLHVAAGALCFVVAACGWWIYIAIMLASLDFPWSLPVGDLSHIIKGASERRTKDPEHTV</sequence>
<dbReference type="Proteomes" id="UP000799536">
    <property type="component" value="Unassembled WGS sequence"/>
</dbReference>
<dbReference type="Pfam" id="PF01184">
    <property type="entry name" value="Gpr1_Fun34_YaaH"/>
    <property type="match status" value="1"/>
</dbReference>
<dbReference type="GO" id="GO:0005886">
    <property type="term" value="C:plasma membrane"/>
    <property type="evidence" value="ECO:0007669"/>
    <property type="project" value="TreeGrafter"/>
</dbReference>
<reference evidence="7" key="1">
    <citation type="journal article" date="2020" name="Stud. Mycol.">
        <title>101 Dothideomycetes genomes: a test case for predicting lifestyles and emergence of pathogens.</title>
        <authorList>
            <person name="Haridas S."/>
            <person name="Albert R."/>
            <person name="Binder M."/>
            <person name="Bloem J."/>
            <person name="Labutti K."/>
            <person name="Salamov A."/>
            <person name="Andreopoulos B."/>
            <person name="Baker S."/>
            <person name="Barry K."/>
            <person name="Bills G."/>
            <person name="Bluhm B."/>
            <person name="Cannon C."/>
            <person name="Castanera R."/>
            <person name="Culley D."/>
            <person name="Daum C."/>
            <person name="Ezra D."/>
            <person name="Gonzalez J."/>
            <person name="Henrissat B."/>
            <person name="Kuo A."/>
            <person name="Liang C."/>
            <person name="Lipzen A."/>
            <person name="Lutzoni F."/>
            <person name="Magnuson J."/>
            <person name="Mondo S."/>
            <person name="Nolan M."/>
            <person name="Ohm R."/>
            <person name="Pangilinan J."/>
            <person name="Park H.-J."/>
            <person name="Ramirez L."/>
            <person name="Alfaro M."/>
            <person name="Sun H."/>
            <person name="Tritt A."/>
            <person name="Yoshinaga Y."/>
            <person name="Zwiers L.-H."/>
            <person name="Turgeon B."/>
            <person name="Goodwin S."/>
            <person name="Spatafora J."/>
            <person name="Crous P."/>
            <person name="Grigoriev I."/>
        </authorList>
    </citation>
    <scope>NUCLEOTIDE SEQUENCE</scope>
    <source>
        <strain evidence="7">ATCC 74209</strain>
    </source>
</reference>
<feature type="transmembrane region" description="Helical" evidence="6">
    <location>
        <begin position="104"/>
        <end position="122"/>
    </location>
</feature>
<keyword evidence="3 6" id="KW-0812">Transmembrane</keyword>
<dbReference type="EMBL" id="ML994511">
    <property type="protein sequence ID" value="KAF2196031.1"/>
    <property type="molecule type" value="Genomic_DNA"/>
</dbReference>